<dbReference type="Proteomes" id="UP001500221">
    <property type="component" value="Unassembled WGS sequence"/>
</dbReference>
<keyword evidence="2" id="KW-0732">Signal</keyword>
<sequence length="423" mass="44105">MRVRRATSAAAVTAVLLATACGVQAGSDDTGDAGDTSPAGADRSSGAASSSPDGSGTPATPGPTEGTTSGQVVPADFAVPAPGPRTEPVGLADIMITSDETLSDDFVQQIRGLDGVQAVATISLANVAMENKVYNVAAVDAASYRLFTEARSADFQEQWDRVAGGEAAVDEDLAKKIPLDADGNVRLGDGPASLVHVGAWAPQVERIDVVVNDKRGEALGFVPDNALLVYTGQASPESLRKPIDRLVAGTLSIQNLDAVARYGLDVDAVQSVRPIGSFADAVGVFNYTDIGGGRIAPDPAWVSSHIVTETVPILGSVTCNKYLMPQLRAALTEVVSLGLADEINPGEYAGCYYPRYIAGSTTLSNHSFGLALDLNVPGNQRGTVGEMDRGVVAIFKRWGFAWGGDWNYTDPMHFELDRIVAPG</sequence>
<dbReference type="EMBL" id="BAABKG010000001">
    <property type="protein sequence ID" value="GAA5140822.1"/>
    <property type="molecule type" value="Genomic_DNA"/>
</dbReference>
<evidence type="ECO:0000313" key="4">
    <source>
        <dbReference type="EMBL" id="GAA5140822.1"/>
    </source>
</evidence>
<accession>A0ABP9P5B7</accession>
<dbReference type="InterPro" id="IPR009045">
    <property type="entry name" value="Zn_M74/Hedgehog-like"/>
</dbReference>
<proteinExistence type="predicted"/>
<dbReference type="InterPro" id="IPR039561">
    <property type="entry name" value="Peptidase_M15C"/>
</dbReference>
<evidence type="ECO:0000256" key="2">
    <source>
        <dbReference type="SAM" id="SignalP"/>
    </source>
</evidence>
<dbReference type="SUPFAM" id="SSF55166">
    <property type="entry name" value="Hedgehog/DD-peptidase"/>
    <property type="match status" value="1"/>
</dbReference>
<evidence type="ECO:0000259" key="3">
    <source>
        <dbReference type="Pfam" id="PF13539"/>
    </source>
</evidence>
<feature type="domain" description="Peptidase M15C" evidence="3">
    <location>
        <begin position="359"/>
        <end position="416"/>
    </location>
</feature>
<dbReference type="RefSeq" id="WP_345453354.1">
    <property type="nucleotide sequence ID" value="NZ_BAABKG010000001.1"/>
</dbReference>
<comment type="caution">
    <text evidence="4">The sequence shown here is derived from an EMBL/GenBank/DDBJ whole genome shotgun (WGS) entry which is preliminary data.</text>
</comment>
<organism evidence="4 5">
    <name type="scientific">Nocardioides marinquilinus</name>
    <dbReference type="NCBI Taxonomy" id="1210400"/>
    <lineage>
        <taxon>Bacteria</taxon>
        <taxon>Bacillati</taxon>
        <taxon>Actinomycetota</taxon>
        <taxon>Actinomycetes</taxon>
        <taxon>Propionibacteriales</taxon>
        <taxon>Nocardioidaceae</taxon>
        <taxon>Nocardioides</taxon>
    </lineage>
</organism>
<feature type="signal peptide" evidence="2">
    <location>
        <begin position="1"/>
        <end position="25"/>
    </location>
</feature>
<feature type="region of interest" description="Disordered" evidence="1">
    <location>
        <begin position="24"/>
        <end position="86"/>
    </location>
</feature>
<protein>
    <recommendedName>
        <fullName evidence="3">Peptidase M15C domain-containing protein</fullName>
    </recommendedName>
</protein>
<keyword evidence="5" id="KW-1185">Reference proteome</keyword>
<dbReference type="Gene3D" id="3.30.1380.10">
    <property type="match status" value="1"/>
</dbReference>
<feature type="chain" id="PRO_5045868075" description="Peptidase M15C domain-containing protein" evidence="2">
    <location>
        <begin position="26"/>
        <end position="423"/>
    </location>
</feature>
<name>A0ABP9P5B7_9ACTN</name>
<reference evidence="5" key="1">
    <citation type="journal article" date="2019" name="Int. J. Syst. Evol. Microbiol.">
        <title>The Global Catalogue of Microorganisms (GCM) 10K type strain sequencing project: providing services to taxonomists for standard genome sequencing and annotation.</title>
        <authorList>
            <consortium name="The Broad Institute Genomics Platform"/>
            <consortium name="The Broad Institute Genome Sequencing Center for Infectious Disease"/>
            <person name="Wu L."/>
            <person name="Ma J."/>
        </authorList>
    </citation>
    <scope>NUCLEOTIDE SEQUENCE [LARGE SCALE GENOMIC DNA]</scope>
    <source>
        <strain evidence="5">JCM 18459</strain>
    </source>
</reference>
<evidence type="ECO:0000256" key="1">
    <source>
        <dbReference type="SAM" id="MobiDB-lite"/>
    </source>
</evidence>
<dbReference type="Pfam" id="PF13539">
    <property type="entry name" value="Peptidase_M15_4"/>
    <property type="match status" value="1"/>
</dbReference>
<dbReference type="PROSITE" id="PS51257">
    <property type="entry name" value="PROKAR_LIPOPROTEIN"/>
    <property type="match status" value="1"/>
</dbReference>
<evidence type="ECO:0000313" key="5">
    <source>
        <dbReference type="Proteomes" id="UP001500221"/>
    </source>
</evidence>
<feature type="compositionally biased region" description="Low complexity" evidence="1">
    <location>
        <begin position="24"/>
        <end position="70"/>
    </location>
</feature>
<gene>
    <name evidence="4" type="ORF">GCM10023340_01590</name>
</gene>